<dbReference type="PANTHER" id="PTHR45833">
    <property type="entry name" value="METHIONINE SYNTHASE"/>
    <property type="match status" value="1"/>
</dbReference>
<evidence type="ECO:0000256" key="1">
    <source>
        <dbReference type="ARBA" id="ARBA00010398"/>
    </source>
</evidence>
<dbReference type="PROSITE" id="PS50972">
    <property type="entry name" value="PTERIN_BINDING"/>
    <property type="match status" value="1"/>
</dbReference>
<dbReference type="GO" id="GO:0008705">
    <property type="term" value="F:methionine synthase activity"/>
    <property type="evidence" value="ECO:0007669"/>
    <property type="project" value="UniProtKB-EC"/>
</dbReference>
<sequence>MLIVGELINSSRKAIKEAIDAEDAEAIKKIARDQAECGADYIDVNAGTYVGKEDQYMKWLVSTVQSAVEIPCCIDSPDPKVVEAAMELHKGTPMLNSISLEKERWDALLPVVAGSDIKVIALCMSDSGMPESKDDRLSIASDLINSLVKNNVPVENIYVDPLVQPISTNDSYGMEFMNAVGAIMTEFPGVHTICGLSNISYGLPERKLLNQAFMVMAICKGLDSAIINPLDKRMMANVYAAETLAGRDEFCGNYLTAYREEKLVL</sequence>
<evidence type="ECO:0000256" key="4">
    <source>
        <dbReference type="ARBA" id="ARBA00022679"/>
    </source>
</evidence>
<keyword evidence="4 8" id="KW-0808">Transferase</keyword>
<dbReference type="SUPFAM" id="SSF51717">
    <property type="entry name" value="Dihydropteroate synthetase-like"/>
    <property type="match status" value="1"/>
</dbReference>
<dbReference type="InterPro" id="IPR000489">
    <property type="entry name" value="Pterin-binding_dom"/>
</dbReference>
<keyword evidence="9" id="KW-1185">Reference proteome</keyword>
<dbReference type="GO" id="GO:0050667">
    <property type="term" value="P:homocysteine metabolic process"/>
    <property type="evidence" value="ECO:0007669"/>
    <property type="project" value="TreeGrafter"/>
</dbReference>
<comment type="similarity">
    <text evidence="1">Belongs to the vitamin-B12 dependent methionine synthase family.</text>
</comment>
<evidence type="ECO:0000256" key="5">
    <source>
        <dbReference type="ARBA" id="ARBA00022723"/>
    </source>
</evidence>
<dbReference type="InterPro" id="IPR011005">
    <property type="entry name" value="Dihydropteroate_synth-like_sf"/>
</dbReference>
<evidence type="ECO:0000256" key="6">
    <source>
        <dbReference type="ARBA" id="ARBA00023285"/>
    </source>
</evidence>
<dbReference type="Gene3D" id="3.20.20.20">
    <property type="entry name" value="Dihydropteroate synthase-like"/>
    <property type="match status" value="1"/>
</dbReference>
<gene>
    <name evidence="8" type="ORF">HNR65_003221</name>
</gene>
<evidence type="ECO:0000256" key="3">
    <source>
        <dbReference type="ARBA" id="ARBA00022628"/>
    </source>
</evidence>
<keyword evidence="2 8" id="KW-0489">Methyltransferase</keyword>
<feature type="domain" description="Pterin-binding" evidence="7">
    <location>
        <begin position="1"/>
        <end position="246"/>
    </location>
</feature>
<dbReference type="GO" id="GO:0032259">
    <property type="term" value="P:methylation"/>
    <property type="evidence" value="ECO:0007669"/>
    <property type="project" value="UniProtKB-KW"/>
</dbReference>
<dbReference type="Pfam" id="PF00809">
    <property type="entry name" value="Pterin_bind"/>
    <property type="match status" value="1"/>
</dbReference>
<evidence type="ECO:0000256" key="2">
    <source>
        <dbReference type="ARBA" id="ARBA00022603"/>
    </source>
</evidence>
<dbReference type="PANTHER" id="PTHR45833:SF1">
    <property type="entry name" value="METHIONINE SYNTHASE"/>
    <property type="match status" value="1"/>
</dbReference>
<dbReference type="Proteomes" id="UP000525298">
    <property type="component" value="Unassembled WGS sequence"/>
</dbReference>
<organism evidence="8 9">
    <name type="scientific">Desulfosalsimonas propionicica</name>
    <dbReference type="NCBI Taxonomy" id="332175"/>
    <lineage>
        <taxon>Bacteria</taxon>
        <taxon>Pseudomonadati</taxon>
        <taxon>Thermodesulfobacteriota</taxon>
        <taxon>Desulfobacteria</taxon>
        <taxon>Desulfobacterales</taxon>
        <taxon>Desulfosalsimonadaceae</taxon>
        <taxon>Desulfosalsimonas</taxon>
    </lineage>
</organism>
<dbReference type="GO" id="GO:0031419">
    <property type="term" value="F:cobalamin binding"/>
    <property type="evidence" value="ECO:0007669"/>
    <property type="project" value="UniProtKB-KW"/>
</dbReference>
<dbReference type="RefSeq" id="WP_181552486.1">
    <property type="nucleotide sequence ID" value="NZ_JACDUS010000013.1"/>
</dbReference>
<dbReference type="EMBL" id="JACDUS010000013">
    <property type="protein sequence ID" value="MBA2882866.1"/>
    <property type="molecule type" value="Genomic_DNA"/>
</dbReference>
<keyword evidence="3" id="KW-0846">Cobalamin</keyword>
<dbReference type="GO" id="GO:0005829">
    <property type="term" value="C:cytosol"/>
    <property type="evidence" value="ECO:0007669"/>
    <property type="project" value="TreeGrafter"/>
</dbReference>
<keyword evidence="5" id="KW-0479">Metal-binding</keyword>
<dbReference type="EC" id="2.1.1.13" evidence="8"/>
<dbReference type="AlphaFoldDB" id="A0A7W0CBT3"/>
<proteinExistence type="inferred from homology"/>
<dbReference type="GO" id="GO:0046653">
    <property type="term" value="P:tetrahydrofolate metabolic process"/>
    <property type="evidence" value="ECO:0007669"/>
    <property type="project" value="TreeGrafter"/>
</dbReference>
<dbReference type="GO" id="GO:0046872">
    <property type="term" value="F:metal ion binding"/>
    <property type="evidence" value="ECO:0007669"/>
    <property type="project" value="UniProtKB-KW"/>
</dbReference>
<protein>
    <submittedName>
        <fullName evidence="8">5-methyltetrahydrofolate--homocysteine methyltransferase</fullName>
        <ecNumber evidence="8">2.1.1.13</ecNumber>
    </submittedName>
</protein>
<evidence type="ECO:0000313" key="9">
    <source>
        <dbReference type="Proteomes" id="UP000525298"/>
    </source>
</evidence>
<name>A0A7W0CBT3_9BACT</name>
<evidence type="ECO:0000259" key="7">
    <source>
        <dbReference type="PROSITE" id="PS50972"/>
    </source>
</evidence>
<keyword evidence="6" id="KW-0170">Cobalt</keyword>
<evidence type="ECO:0000313" key="8">
    <source>
        <dbReference type="EMBL" id="MBA2882866.1"/>
    </source>
</evidence>
<dbReference type="NCBIfam" id="NF005719">
    <property type="entry name" value="PRK07535.1"/>
    <property type="match status" value="1"/>
</dbReference>
<comment type="caution">
    <text evidence="8">The sequence shown here is derived from an EMBL/GenBank/DDBJ whole genome shotgun (WGS) entry which is preliminary data.</text>
</comment>
<accession>A0A7W0CBT3</accession>
<dbReference type="InterPro" id="IPR050554">
    <property type="entry name" value="Met_Synthase/Corrinoid"/>
</dbReference>
<reference evidence="8 9" key="1">
    <citation type="submission" date="2020-07" db="EMBL/GenBank/DDBJ databases">
        <title>Genomic Encyclopedia of Type Strains, Phase IV (KMG-IV): sequencing the most valuable type-strain genomes for metagenomic binning, comparative biology and taxonomic classification.</title>
        <authorList>
            <person name="Goeker M."/>
        </authorList>
    </citation>
    <scope>NUCLEOTIDE SEQUENCE [LARGE SCALE GENOMIC DNA]</scope>
    <source>
        <strain evidence="8 9">DSM 17721</strain>
    </source>
</reference>